<name>A0A6J4E7P2_9PSED</name>
<dbReference type="PANTHER" id="PTHR47894">
    <property type="entry name" value="HTH-TYPE TRANSCRIPTIONAL REGULATOR GADX"/>
    <property type="match status" value="1"/>
</dbReference>
<evidence type="ECO:0000313" key="5">
    <source>
        <dbReference type="EMBL" id="BCG25862.1"/>
    </source>
</evidence>
<dbReference type="GO" id="GO:0000976">
    <property type="term" value="F:transcription cis-regulatory region binding"/>
    <property type="evidence" value="ECO:0007669"/>
    <property type="project" value="TreeGrafter"/>
</dbReference>
<feature type="domain" description="HTH araC/xylS-type" evidence="4">
    <location>
        <begin position="243"/>
        <end position="339"/>
    </location>
</feature>
<dbReference type="InterPro" id="IPR032687">
    <property type="entry name" value="AraC-type_N"/>
</dbReference>
<keyword evidence="3" id="KW-0804">Transcription</keyword>
<dbReference type="Proteomes" id="UP000509383">
    <property type="component" value="Chromosome"/>
</dbReference>
<dbReference type="SUPFAM" id="SSF46689">
    <property type="entry name" value="Homeodomain-like"/>
    <property type="match status" value="1"/>
</dbReference>
<dbReference type="GO" id="GO:0003700">
    <property type="term" value="F:DNA-binding transcription factor activity"/>
    <property type="evidence" value="ECO:0007669"/>
    <property type="project" value="InterPro"/>
</dbReference>
<dbReference type="SMART" id="SM00342">
    <property type="entry name" value="HTH_ARAC"/>
    <property type="match status" value="1"/>
</dbReference>
<evidence type="ECO:0000256" key="2">
    <source>
        <dbReference type="ARBA" id="ARBA00023125"/>
    </source>
</evidence>
<protein>
    <submittedName>
        <fullName evidence="5">Transcriptional regulator</fullName>
    </submittedName>
</protein>
<dbReference type="Pfam" id="PF12833">
    <property type="entry name" value="HTH_18"/>
    <property type="match status" value="1"/>
</dbReference>
<organism evidence="5 7">
    <name type="scientific">Pseudomonas tohonis</name>
    <dbReference type="NCBI Taxonomy" id="2725477"/>
    <lineage>
        <taxon>Bacteria</taxon>
        <taxon>Pseudomonadati</taxon>
        <taxon>Pseudomonadota</taxon>
        <taxon>Gammaproteobacteria</taxon>
        <taxon>Pseudomonadales</taxon>
        <taxon>Pseudomonadaceae</taxon>
        <taxon>Pseudomonas</taxon>
    </lineage>
</organism>
<dbReference type="Gene3D" id="1.10.10.60">
    <property type="entry name" value="Homeodomain-like"/>
    <property type="match status" value="1"/>
</dbReference>
<reference evidence="5 7" key="1">
    <citation type="submission" date="2020-05" db="EMBL/GenBank/DDBJ databases">
        <title>Characterization of novel class B3 metallo-beta-lactamase from novel Pseudomonas species.</title>
        <authorList>
            <person name="Yamada K."/>
            <person name="Aoki K."/>
            <person name="Ishii Y."/>
        </authorList>
    </citation>
    <scope>NUCLEOTIDE SEQUENCE [LARGE SCALE GENOMIC DNA]</scope>
    <source>
        <strain evidence="5 7">TUM18999</strain>
        <strain evidence="6 8">TUM20286</strain>
    </source>
</reference>
<dbReference type="EMBL" id="AP023189">
    <property type="protein sequence ID" value="BCG25862.1"/>
    <property type="molecule type" value="Genomic_DNA"/>
</dbReference>
<evidence type="ECO:0000313" key="6">
    <source>
        <dbReference type="EMBL" id="GJN56049.1"/>
    </source>
</evidence>
<sequence length="339" mass="37793">MGDPLFSRATWLNSLHMSTLTVACLGERGIDAASLLEGSGITEDDLRALQRLINPGQEQQVFANALRLADTPALGLELGQRTRISAYGLLGYALLSAPTLGEALRIGLGYPVLLGTYFHLRLVEEGDLAWLLASGYGEREALKPFNTELCLGSLRVICADLLGQPLPVAALELDYPEPPGAAPLYRQAFDRAPRFGRARSGLGFPRQWLERPLPLADPVTHREMLEQCRRQNAEFATRRAWLERVREQLAQRLASPPGLEELARAMNCSARSLRRHLAQQQTSYQQLLDDLRFARAKELLQQGELPIYRIAEELGFSETASLRHAFQRWSGQPPSQFRG</sequence>
<dbReference type="Proteomes" id="UP001054892">
    <property type="component" value="Unassembled WGS sequence"/>
</dbReference>
<dbReference type="EMBL" id="BQKM01000024">
    <property type="protein sequence ID" value="GJN56049.1"/>
    <property type="molecule type" value="Genomic_DNA"/>
</dbReference>
<dbReference type="KEGG" id="ptw:TUM18999_40530"/>
<dbReference type="PANTHER" id="PTHR47894:SF1">
    <property type="entry name" value="HTH-TYPE TRANSCRIPTIONAL REGULATOR VQSM"/>
    <property type="match status" value="1"/>
</dbReference>
<accession>A0A6J4E7P2</accession>
<keyword evidence="1" id="KW-0805">Transcription regulation</keyword>
<dbReference type="Pfam" id="PF12625">
    <property type="entry name" value="Arabinose_bd"/>
    <property type="match status" value="1"/>
</dbReference>
<evidence type="ECO:0000313" key="7">
    <source>
        <dbReference type="Proteomes" id="UP000509383"/>
    </source>
</evidence>
<dbReference type="PROSITE" id="PS01124">
    <property type="entry name" value="HTH_ARAC_FAMILY_2"/>
    <property type="match status" value="1"/>
</dbReference>
<evidence type="ECO:0000259" key="4">
    <source>
        <dbReference type="PROSITE" id="PS01124"/>
    </source>
</evidence>
<gene>
    <name evidence="5" type="ORF">TUM18999_40530</name>
    <name evidence="6" type="ORF">TUM20286_58010</name>
</gene>
<dbReference type="AlphaFoldDB" id="A0A6J4E7P2"/>
<evidence type="ECO:0000256" key="3">
    <source>
        <dbReference type="ARBA" id="ARBA00023163"/>
    </source>
</evidence>
<dbReference type="GO" id="GO:0005829">
    <property type="term" value="C:cytosol"/>
    <property type="evidence" value="ECO:0007669"/>
    <property type="project" value="TreeGrafter"/>
</dbReference>
<keyword evidence="8" id="KW-1185">Reference proteome</keyword>
<dbReference type="InterPro" id="IPR009057">
    <property type="entry name" value="Homeodomain-like_sf"/>
</dbReference>
<evidence type="ECO:0000313" key="8">
    <source>
        <dbReference type="Proteomes" id="UP001054892"/>
    </source>
</evidence>
<proteinExistence type="predicted"/>
<dbReference type="RefSeq" id="WP_173178905.1">
    <property type="nucleotide sequence ID" value="NZ_AP023189.1"/>
</dbReference>
<keyword evidence="2" id="KW-0238">DNA-binding</keyword>
<dbReference type="InterPro" id="IPR018060">
    <property type="entry name" value="HTH_AraC"/>
</dbReference>
<evidence type="ECO:0000256" key="1">
    <source>
        <dbReference type="ARBA" id="ARBA00023015"/>
    </source>
</evidence>